<dbReference type="InterPro" id="IPR017452">
    <property type="entry name" value="GPCR_Rhodpsn_7TM"/>
</dbReference>
<reference evidence="18" key="2">
    <citation type="journal article" date="2007" name="PLoS Biol.">
        <title>Survey sequencing and comparative analysis of the elephant shark (Callorhinchus milii) genome.</title>
        <authorList>
            <person name="Venkatesh B."/>
            <person name="Kirkness E.F."/>
            <person name="Loh Y.H."/>
            <person name="Halpern A.L."/>
            <person name="Lee A.P."/>
            <person name="Johnson J."/>
            <person name="Dandona N."/>
            <person name="Viswanathan L.D."/>
            <person name="Tay A."/>
            <person name="Venter J.C."/>
            <person name="Strausberg R.L."/>
            <person name="Brenner S."/>
        </authorList>
    </citation>
    <scope>NUCLEOTIDE SEQUENCE [LARGE SCALE GENOMIC DNA]</scope>
</reference>
<evidence type="ECO:0000256" key="15">
    <source>
        <dbReference type="SAM" id="Phobius"/>
    </source>
</evidence>
<reference evidence="18" key="1">
    <citation type="journal article" date="2006" name="Science">
        <title>Ancient noncoding elements conserved in the human genome.</title>
        <authorList>
            <person name="Venkatesh B."/>
            <person name="Kirkness E.F."/>
            <person name="Loh Y.H."/>
            <person name="Halpern A.L."/>
            <person name="Lee A.P."/>
            <person name="Johnson J."/>
            <person name="Dandona N."/>
            <person name="Viswanathan L.D."/>
            <person name="Tay A."/>
            <person name="Venter J.C."/>
            <person name="Strausberg R.L."/>
            <person name="Brenner S."/>
        </authorList>
    </citation>
    <scope>NUCLEOTIDE SEQUENCE [LARGE SCALE GENOMIC DNA]</scope>
</reference>
<keyword evidence="13 14" id="KW-0807">Transducer</keyword>
<evidence type="ECO:0000256" key="3">
    <source>
        <dbReference type="ARBA" id="ARBA00022606"/>
    </source>
</evidence>
<keyword evidence="12" id="KW-0325">Glycoprotein</keyword>
<accession>A0A4W3JFJ9</accession>
<evidence type="ECO:0000256" key="4">
    <source>
        <dbReference type="ARBA" id="ARBA00022692"/>
    </source>
</evidence>
<evidence type="ECO:0000256" key="13">
    <source>
        <dbReference type="ARBA" id="ARBA00023224"/>
    </source>
</evidence>
<dbReference type="PROSITE" id="PS50262">
    <property type="entry name" value="G_PROTEIN_RECEP_F1_2"/>
    <property type="match status" value="1"/>
</dbReference>
<comment type="subcellular location">
    <subcellularLocation>
        <location evidence="1">Membrane</location>
        <topology evidence="1">Multi-pass membrane protein</topology>
    </subcellularLocation>
</comment>
<dbReference type="STRING" id="7868.ENSCMIP00000041127"/>
<evidence type="ECO:0000256" key="10">
    <source>
        <dbReference type="ARBA" id="ARBA00023157"/>
    </source>
</evidence>
<dbReference type="InterPro" id="IPR050125">
    <property type="entry name" value="GPCR_opsins"/>
</dbReference>
<protein>
    <submittedName>
        <fullName evidence="17">Teleost multiple tissue opsin 2b</fullName>
    </submittedName>
</protein>
<feature type="transmembrane region" description="Helical" evidence="15">
    <location>
        <begin position="71"/>
        <end position="96"/>
    </location>
</feature>
<evidence type="ECO:0000256" key="9">
    <source>
        <dbReference type="ARBA" id="ARBA00023136"/>
    </source>
</evidence>
<dbReference type="GO" id="GO:0004930">
    <property type="term" value="F:G protein-coupled receptor activity"/>
    <property type="evidence" value="ECO:0007669"/>
    <property type="project" value="UniProtKB-KW"/>
</dbReference>
<comment type="similarity">
    <text evidence="14">Belongs to the G-protein coupled receptor 1 family.</text>
</comment>
<keyword evidence="10" id="KW-1015">Disulfide bond</keyword>
<organism evidence="17 18">
    <name type="scientific">Callorhinchus milii</name>
    <name type="common">Ghost shark</name>
    <dbReference type="NCBI Taxonomy" id="7868"/>
    <lineage>
        <taxon>Eukaryota</taxon>
        <taxon>Metazoa</taxon>
        <taxon>Chordata</taxon>
        <taxon>Craniata</taxon>
        <taxon>Vertebrata</taxon>
        <taxon>Chondrichthyes</taxon>
        <taxon>Holocephali</taxon>
        <taxon>Chimaeriformes</taxon>
        <taxon>Callorhinchidae</taxon>
        <taxon>Callorhinchus</taxon>
    </lineage>
</organism>
<evidence type="ECO:0000313" key="17">
    <source>
        <dbReference type="Ensembl" id="ENSCMIP00000041127.1"/>
    </source>
</evidence>
<feature type="transmembrane region" description="Helical" evidence="15">
    <location>
        <begin position="35"/>
        <end position="59"/>
    </location>
</feature>
<feature type="transmembrane region" description="Helical" evidence="15">
    <location>
        <begin position="108"/>
        <end position="127"/>
    </location>
</feature>
<evidence type="ECO:0000256" key="1">
    <source>
        <dbReference type="ARBA" id="ARBA00004141"/>
    </source>
</evidence>
<dbReference type="PANTHER" id="PTHR24240">
    <property type="entry name" value="OPSIN"/>
    <property type="match status" value="1"/>
</dbReference>
<feature type="transmembrane region" description="Helical" evidence="15">
    <location>
        <begin position="279"/>
        <end position="299"/>
    </location>
</feature>
<evidence type="ECO:0000256" key="12">
    <source>
        <dbReference type="ARBA" id="ARBA00023180"/>
    </source>
</evidence>
<reference evidence="18" key="3">
    <citation type="journal article" date="2014" name="Nature">
        <title>Elephant shark genome provides unique insights into gnathostome evolution.</title>
        <authorList>
            <consortium name="International Elephant Shark Genome Sequencing Consortium"/>
            <person name="Venkatesh B."/>
            <person name="Lee A.P."/>
            <person name="Ravi V."/>
            <person name="Maurya A.K."/>
            <person name="Lian M.M."/>
            <person name="Swann J.B."/>
            <person name="Ohta Y."/>
            <person name="Flajnik M.F."/>
            <person name="Sutoh Y."/>
            <person name="Kasahara M."/>
            <person name="Hoon S."/>
            <person name="Gangu V."/>
            <person name="Roy S.W."/>
            <person name="Irimia M."/>
            <person name="Korzh V."/>
            <person name="Kondrychyn I."/>
            <person name="Lim Z.W."/>
            <person name="Tay B.H."/>
            <person name="Tohari S."/>
            <person name="Kong K.W."/>
            <person name="Ho S."/>
            <person name="Lorente-Galdos B."/>
            <person name="Quilez J."/>
            <person name="Marques-Bonet T."/>
            <person name="Raney B.J."/>
            <person name="Ingham P.W."/>
            <person name="Tay A."/>
            <person name="Hillier L.W."/>
            <person name="Minx P."/>
            <person name="Boehm T."/>
            <person name="Wilson R.K."/>
            <person name="Brenner S."/>
            <person name="Warren W.C."/>
        </authorList>
    </citation>
    <scope>NUCLEOTIDE SEQUENCE [LARGE SCALE GENOMIC DNA]</scope>
</reference>
<evidence type="ECO:0000313" key="18">
    <source>
        <dbReference type="Proteomes" id="UP000314986"/>
    </source>
</evidence>
<dbReference type="GeneTree" id="ENSGT01150000286935"/>
<evidence type="ECO:0000256" key="5">
    <source>
        <dbReference type="ARBA" id="ARBA00022925"/>
    </source>
</evidence>
<reference evidence="17" key="4">
    <citation type="submission" date="2025-08" db="UniProtKB">
        <authorList>
            <consortium name="Ensembl"/>
        </authorList>
    </citation>
    <scope>IDENTIFICATION</scope>
</reference>
<dbReference type="InterPro" id="IPR000276">
    <property type="entry name" value="GPCR_Rhodpsn"/>
</dbReference>
<name>A0A4W3JFJ9_CALMI</name>
<dbReference type="Gene3D" id="1.20.1070.10">
    <property type="entry name" value="Rhodopsin 7-helix transmembrane proteins"/>
    <property type="match status" value="1"/>
</dbReference>
<evidence type="ECO:0000256" key="2">
    <source>
        <dbReference type="ARBA" id="ARBA00022543"/>
    </source>
</evidence>
<dbReference type="FunFam" id="1.20.1070.10:FF:000197">
    <property type="entry name" value="Teleost multiple tissue opsin 2b"/>
    <property type="match status" value="1"/>
</dbReference>
<evidence type="ECO:0000256" key="7">
    <source>
        <dbReference type="ARBA" id="ARBA00022991"/>
    </source>
</evidence>
<keyword evidence="5" id="KW-0681">Retinal protein</keyword>
<keyword evidence="4 14" id="KW-0812">Transmembrane</keyword>
<dbReference type="Proteomes" id="UP000314986">
    <property type="component" value="Unassembled WGS sequence"/>
</dbReference>
<dbReference type="Ensembl" id="ENSCMIT00000041707.1">
    <property type="protein sequence ID" value="ENSCMIP00000041127.1"/>
    <property type="gene ID" value="ENSCMIG00000017143.1"/>
</dbReference>
<dbReference type="SUPFAM" id="SSF81321">
    <property type="entry name" value="Family A G protein-coupled receptor-like"/>
    <property type="match status" value="1"/>
</dbReference>
<keyword evidence="11 14" id="KW-0675">Receptor</keyword>
<feature type="transmembrane region" description="Helical" evidence="15">
    <location>
        <begin position="192"/>
        <end position="220"/>
    </location>
</feature>
<dbReference type="AlphaFoldDB" id="A0A4W3JFJ9"/>
<dbReference type="GO" id="GO:0009881">
    <property type="term" value="F:photoreceptor activity"/>
    <property type="evidence" value="ECO:0007669"/>
    <property type="project" value="UniProtKB-KW"/>
</dbReference>
<dbReference type="GO" id="GO:0007602">
    <property type="term" value="P:phototransduction"/>
    <property type="evidence" value="ECO:0007669"/>
    <property type="project" value="UniProtKB-KW"/>
</dbReference>
<evidence type="ECO:0000256" key="8">
    <source>
        <dbReference type="ARBA" id="ARBA00023040"/>
    </source>
</evidence>
<dbReference type="Pfam" id="PF00001">
    <property type="entry name" value="7tm_1"/>
    <property type="match status" value="1"/>
</dbReference>
<dbReference type="OMA" id="CFRQLFH"/>
<keyword evidence="7" id="KW-0157">Chromophore</keyword>
<keyword evidence="8 14" id="KW-0297">G-protein coupled receptor</keyword>
<dbReference type="InterPro" id="IPR002962">
    <property type="entry name" value="Peropsin"/>
</dbReference>
<keyword evidence="6 15" id="KW-1133">Transmembrane helix</keyword>
<evidence type="ECO:0000256" key="11">
    <source>
        <dbReference type="ARBA" id="ARBA00023170"/>
    </source>
</evidence>
<dbReference type="InterPro" id="IPR027430">
    <property type="entry name" value="Retinal_BS"/>
</dbReference>
<keyword evidence="2" id="KW-0600">Photoreceptor protein</keyword>
<feature type="domain" description="G-protein coupled receptors family 1 profile" evidence="16">
    <location>
        <begin position="50"/>
        <end position="296"/>
    </location>
</feature>
<keyword evidence="18" id="KW-1185">Reference proteome</keyword>
<reference evidence="17" key="5">
    <citation type="submission" date="2025-09" db="UniProtKB">
        <authorList>
            <consortium name="Ensembl"/>
        </authorList>
    </citation>
    <scope>IDENTIFICATION</scope>
</reference>
<dbReference type="PROSITE" id="PS00238">
    <property type="entry name" value="OPSIN"/>
    <property type="match status" value="1"/>
</dbReference>
<dbReference type="PRINTS" id="PR00237">
    <property type="entry name" value="GPCRRHODOPSN"/>
</dbReference>
<dbReference type="PRINTS" id="PR01244">
    <property type="entry name" value="PEROPSIN"/>
</dbReference>
<proteinExistence type="inferred from homology"/>
<keyword evidence="3" id="KW-0716">Sensory transduction</keyword>
<dbReference type="GO" id="GO:0016020">
    <property type="term" value="C:membrane"/>
    <property type="evidence" value="ECO:0007669"/>
    <property type="project" value="UniProtKB-SubCell"/>
</dbReference>
<evidence type="ECO:0000256" key="6">
    <source>
        <dbReference type="ARBA" id="ARBA00022989"/>
    </source>
</evidence>
<evidence type="ECO:0000256" key="14">
    <source>
        <dbReference type="RuleBase" id="RU000688"/>
    </source>
</evidence>
<keyword evidence="9 15" id="KW-0472">Membrane</keyword>
<sequence>MMTVNWMLNSSPNSSPSLPLSQVGWTGLSRTGLTVVAVCLGIIMVLGFLNNLLVLVLFCKYKVLRSPMNMLLLNISVSDMLVCICGTPFSFAASVQGRWLVGEQGCKWYGFANSLFGIVSLLSLCFVSYDRSYMITRIRTTHNFKRPILAIGVSWLYSLLWTVPPLFGWSAYGPEGQGISCSVNWKTHTMNGMSYIICLFIFCLALPILFIVCSYARILYTIKQVGQNKKTAACRRKYHVFFMVLITIVCFLLCWMPYGIMALLATFGDSDLITSTVSIVPVVLAKTSTVYNPIIYVLMNKQIIFYCLAMNCYEIIPPKPKTIINWSFSIHDCLWDIAVSNWLPRSPTNIQSIHFTVCSVKRFGMSS</sequence>
<dbReference type="GO" id="GO:0007601">
    <property type="term" value="P:visual perception"/>
    <property type="evidence" value="ECO:0007669"/>
    <property type="project" value="InterPro"/>
</dbReference>
<dbReference type="FunCoup" id="A0A4W3JFJ9">
    <property type="interactions" value="19"/>
</dbReference>
<feature type="transmembrane region" description="Helical" evidence="15">
    <location>
        <begin position="240"/>
        <end position="267"/>
    </location>
</feature>
<dbReference type="InParanoid" id="A0A4W3JFJ9"/>
<dbReference type="PROSITE" id="PS00237">
    <property type="entry name" value="G_PROTEIN_RECEP_F1_1"/>
    <property type="match status" value="1"/>
</dbReference>
<feature type="transmembrane region" description="Helical" evidence="15">
    <location>
        <begin position="148"/>
        <end position="172"/>
    </location>
</feature>
<evidence type="ECO:0000259" key="16">
    <source>
        <dbReference type="PROSITE" id="PS50262"/>
    </source>
</evidence>